<dbReference type="GO" id="GO:0003824">
    <property type="term" value="F:catalytic activity"/>
    <property type="evidence" value="ECO:0007669"/>
    <property type="project" value="InterPro"/>
</dbReference>
<dbReference type="InterPro" id="IPR023404">
    <property type="entry name" value="rSAM_horseshoe"/>
</dbReference>
<reference evidence="3" key="1">
    <citation type="submission" date="2016-01" db="EMBL/GenBank/DDBJ databases">
        <authorList>
            <person name="Mitreva M."/>
            <person name="Pepin K.H."/>
            <person name="Mihindukulasuriya K.A."/>
            <person name="Fulton R."/>
            <person name="Fronick C."/>
            <person name="O'Laughlin M."/>
            <person name="Miner T."/>
            <person name="Herter B."/>
            <person name="Rosa B.A."/>
            <person name="Cordes M."/>
            <person name="Tomlinson C."/>
            <person name="Wollam A."/>
            <person name="Palsikar V.B."/>
            <person name="Mardis E.R."/>
            <person name="Wilson R.K."/>
        </authorList>
    </citation>
    <scope>NUCLEOTIDE SEQUENCE [LARGE SCALE GENOMIC DNA]</scope>
    <source>
        <strain evidence="3">CMW8396</strain>
    </source>
</reference>
<dbReference type="CDD" id="cd01335">
    <property type="entry name" value="Radical_SAM"/>
    <property type="match status" value="1"/>
</dbReference>
<accession>A0A133NJT5</accession>
<dbReference type="SFLD" id="SFLDS00029">
    <property type="entry name" value="Radical_SAM"/>
    <property type="match status" value="1"/>
</dbReference>
<dbReference type="SUPFAM" id="SSF102114">
    <property type="entry name" value="Radical SAM enzymes"/>
    <property type="match status" value="1"/>
</dbReference>
<dbReference type="STRING" id="134605.HMPREF3206_00308"/>
<dbReference type="InterPro" id="IPR058240">
    <property type="entry name" value="rSAM_sf"/>
</dbReference>
<evidence type="ECO:0000313" key="3">
    <source>
        <dbReference type="Proteomes" id="UP000070617"/>
    </source>
</evidence>
<dbReference type="InterPro" id="IPR006638">
    <property type="entry name" value="Elp3/MiaA/NifB-like_rSAM"/>
</dbReference>
<comment type="caution">
    <text evidence="2">The sequence shown here is derived from an EMBL/GenBank/DDBJ whole genome shotgun (WGS) entry which is preliminary data.</text>
</comment>
<dbReference type="Proteomes" id="UP000070617">
    <property type="component" value="Unassembled WGS sequence"/>
</dbReference>
<protein>
    <submittedName>
        <fullName evidence="2">Radical SAM domain protein</fullName>
    </submittedName>
</protein>
<dbReference type="GO" id="GO:0005737">
    <property type="term" value="C:cytoplasm"/>
    <property type="evidence" value="ECO:0007669"/>
    <property type="project" value="TreeGrafter"/>
</dbReference>
<feature type="domain" description="Radical SAM core" evidence="1">
    <location>
        <begin position="37"/>
        <end position="275"/>
    </location>
</feature>
<dbReference type="Gene3D" id="3.80.30.20">
    <property type="entry name" value="tm_1862 like domain"/>
    <property type="match status" value="1"/>
</dbReference>
<dbReference type="InterPro" id="IPR007197">
    <property type="entry name" value="rSAM"/>
</dbReference>
<proteinExistence type="predicted"/>
<sequence length="406" mass="47950">MWDYRYKTHHDVEKLLSKLIKNHICTKNAFLERLKETNPSGQLSLYVHTPYCDHICSFCNLNRKQGNQEIDNYAKRLYKEIKNYGNFRFCKSSEIDVIFFGGGTPTIYSEVQLENILKTIHDSFSLAPNCEFTFETTLHNLSQEKIFLLTKYGVNRLSIGIQTFSTRGRKLLNRRFSKEIVLKRLQEIRHSFHGTLCIDIIYNYPEQTIEELLEDVRHISDCHIDSVSFYSLIIEEKSKLSRLFQKNPFSFQYNLQKDKELHRIFCEQMRKQGYRLLELTKFVKNDQYQYIQNNYQAKHLLPIGTGSGGRIGNIGCYHMNSKISFYMQYSSAYMKAYQLLGLFQFPDISEENLKSFSGKNYEKIRNKMNKFVEKGYFSLQNHLFIYTIEGIFWGNNIAAEILKLSQ</sequence>
<dbReference type="GO" id="GO:0006779">
    <property type="term" value="P:porphyrin-containing compound biosynthetic process"/>
    <property type="evidence" value="ECO:0007669"/>
    <property type="project" value="TreeGrafter"/>
</dbReference>
<dbReference type="PANTHER" id="PTHR13932">
    <property type="entry name" value="COPROPORPHYRINIGEN III OXIDASE"/>
    <property type="match status" value="1"/>
</dbReference>
<dbReference type="GO" id="GO:0051539">
    <property type="term" value="F:4 iron, 4 sulfur cluster binding"/>
    <property type="evidence" value="ECO:0007669"/>
    <property type="project" value="TreeGrafter"/>
</dbReference>
<dbReference type="EMBL" id="LRPX01000008">
    <property type="protein sequence ID" value="KXA16540.1"/>
    <property type="molecule type" value="Genomic_DNA"/>
</dbReference>
<dbReference type="AlphaFoldDB" id="A0A133NJT5"/>
<dbReference type="SFLD" id="SFLDG01065">
    <property type="entry name" value="anaerobic_coproporphyrinogen-I"/>
    <property type="match status" value="1"/>
</dbReference>
<name>A0A133NJT5_9FUSO</name>
<gene>
    <name evidence="2" type="ORF">HMPREF3206_00308</name>
</gene>
<keyword evidence="3" id="KW-1185">Reference proteome</keyword>
<dbReference type="InterPro" id="IPR034505">
    <property type="entry name" value="Coproporphyrinogen-III_oxidase"/>
</dbReference>
<dbReference type="PROSITE" id="PS51918">
    <property type="entry name" value="RADICAL_SAM"/>
    <property type="match status" value="1"/>
</dbReference>
<dbReference type="SMART" id="SM00729">
    <property type="entry name" value="Elp3"/>
    <property type="match status" value="1"/>
</dbReference>
<organism evidence="2 3">
    <name type="scientific">Fusobacterium equinum</name>
    <dbReference type="NCBI Taxonomy" id="134605"/>
    <lineage>
        <taxon>Bacteria</taxon>
        <taxon>Fusobacteriati</taxon>
        <taxon>Fusobacteriota</taxon>
        <taxon>Fusobacteriia</taxon>
        <taxon>Fusobacteriales</taxon>
        <taxon>Fusobacteriaceae</taxon>
        <taxon>Fusobacterium</taxon>
    </lineage>
</organism>
<dbReference type="Pfam" id="PF04055">
    <property type="entry name" value="Radical_SAM"/>
    <property type="match status" value="1"/>
</dbReference>
<dbReference type="SFLD" id="SFLDG01082">
    <property type="entry name" value="B12-binding_domain_containing"/>
    <property type="match status" value="1"/>
</dbReference>
<dbReference type="PATRIC" id="fig|134605.3.peg.309"/>
<dbReference type="PANTHER" id="PTHR13932:SF5">
    <property type="entry name" value="RADICAL S-ADENOSYL METHIONINE DOMAIN-CONTAINING PROTEIN 1, MITOCHONDRIAL"/>
    <property type="match status" value="1"/>
</dbReference>
<dbReference type="RefSeq" id="WP_060793364.1">
    <property type="nucleotide sequence ID" value="NZ_KQ956514.1"/>
</dbReference>
<evidence type="ECO:0000313" key="2">
    <source>
        <dbReference type="EMBL" id="KXA16540.1"/>
    </source>
</evidence>
<evidence type="ECO:0000259" key="1">
    <source>
        <dbReference type="PROSITE" id="PS51918"/>
    </source>
</evidence>